<dbReference type="InterPro" id="IPR022137">
    <property type="entry name" value="Znf_prot_DUF3669"/>
</dbReference>
<evidence type="ECO:0000313" key="3">
    <source>
        <dbReference type="Proteomes" id="UP000799291"/>
    </source>
</evidence>
<name>A0A6G1IE16_9PLEO</name>
<evidence type="ECO:0000259" key="1">
    <source>
        <dbReference type="Pfam" id="PF12417"/>
    </source>
</evidence>
<gene>
    <name evidence="2" type="ORF">K458DRAFT_396891</name>
</gene>
<dbReference type="EMBL" id="MU005634">
    <property type="protein sequence ID" value="KAF2676456.1"/>
    <property type="molecule type" value="Genomic_DNA"/>
</dbReference>
<keyword evidence="3" id="KW-1185">Reference proteome</keyword>
<accession>A0A6G1IE16</accession>
<sequence>MSMDVAGLEQACAAFFCNDHFYLRPVRNTAADEALWAAFRERFLETSRKILGEDSEYGRLPGMLVKVGERVKHEKLIAPDKDNDHSGDPFMLLICKTTHTSILATCSTVYDEAEDIVQNTIRQFILESTPKLIVGGNAEGRPNARAECFALARSIIPGLPIVEEKDVYVPHPRFWHTSEKKDEHIPFGFCLYIQNVG</sequence>
<reference evidence="2" key="1">
    <citation type="journal article" date="2020" name="Stud. Mycol.">
        <title>101 Dothideomycetes genomes: a test case for predicting lifestyles and emergence of pathogens.</title>
        <authorList>
            <person name="Haridas S."/>
            <person name="Albert R."/>
            <person name="Binder M."/>
            <person name="Bloem J."/>
            <person name="Labutti K."/>
            <person name="Salamov A."/>
            <person name="Andreopoulos B."/>
            <person name="Baker S."/>
            <person name="Barry K."/>
            <person name="Bills G."/>
            <person name="Bluhm B."/>
            <person name="Cannon C."/>
            <person name="Castanera R."/>
            <person name="Culley D."/>
            <person name="Daum C."/>
            <person name="Ezra D."/>
            <person name="Gonzalez J."/>
            <person name="Henrissat B."/>
            <person name="Kuo A."/>
            <person name="Liang C."/>
            <person name="Lipzen A."/>
            <person name="Lutzoni F."/>
            <person name="Magnuson J."/>
            <person name="Mondo S."/>
            <person name="Nolan M."/>
            <person name="Ohm R."/>
            <person name="Pangilinan J."/>
            <person name="Park H.-J."/>
            <person name="Ramirez L."/>
            <person name="Alfaro M."/>
            <person name="Sun H."/>
            <person name="Tritt A."/>
            <person name="Yoshinaga Y."/>
            <person name="Zwiers L.-H."/>
            <person name="Turgeon B."/>
            <person name="Goodwin S."/>
            <person name="Spatafora J."/>
            <person name="Crous P."/>
            <person name="Grigoriev I."/>
        </authorList>
    </citation>
    <scope>NUCLEOTIDE SEQUENCE</scope>
    <source>
        <strain evidence="2">CBS 122367</strain>
    </source>
</reference>
<protein>
    <recommendedName>
        <fullName evidence="1">DUF3669 domain-containing protein</fullName>
    </recommendedName>
</protein>
<organism evidence="2 3">
    <name type="scientific">Lentithecium fluviatile CBS 122367</name>
    <dbReference type="NCBI Taxonomy" id="1168545"/>
    <lineage>
        <taxon>Eukaryota</taxon>
        <taxon>Fungi</taxon>
        <taxon>Dikarya</taxon>
        <taxon>Ascomycota</taxon>
        <taxon>Pezizomycotina</taxon>
        <taxon>Dothideomycetes</taxon>
        <taxon>Pleosporomycetidae</taxon>
        <taxon>Pleosporales</taxon>
        <taxon>Massarineae</taxon>
        <taxon>Lentitheciaceae</taxon>
        <taxon>Lentithecium</taxon>
    </lineage>
</organism>
<dbReference type="Pfam" id="PF12417">
    <property type="entry name" value="DUF3669"/>
    <property type="match status" value="1"/>
</dbReference>
<feature type="domain" description="DUF3669" evidence="1">
    <location>
        <begin position="1"/>
        <end position="54"/>
    </location>
</feature>
<evidence type="ECO:0000313" key="2">
    <source>
        <dbReference type="EMBL" id="KAF2676456.1"/>
    </source>
</evidence>
<dbReference type="AlphaFoldDB" id="A0A6G1IE16"/>
<proteinExistence type="predicted"/>
<dbReference type="OrthoDB" id="2993351at2759"/>
<dbReference type="Proteomes" id="UP000799291">
    <property type="component" value="Unassembled WGS sequence"/>
</dbReference>